<evidence type="ECO:0000313" key="3">
    <source>
        <dbReference type="Proteomes" id="UP000029665"/>
    </source>
</evidence>
<feature type="region of interest" description="Disordered" evidence="1">
    <location>
        <begin position="1"/>
        <end position="23"/>
    </location>
</feature>
<name>A0A060S8L7_PYCCI</name>
<accession>A0A060S8L7</accession>
<feature type="compositionally biased region" description="Pro residues" evidence="1">
    <location>
        <begin position="1"/>
        <end position="11"/>
    </location>
</feature>
<protein>
    <submittedName>
        <fullName evidence="2">Uncharacterized protein</fullName>
    </submittedName>
</protein>
<keyword evidence="3" id="KW-1185">Reference proteome</keyword>
<comment type="caution">
    <text evidence="2">The sequence shown here is derived from an EMBL/GenBank/DDBJ whole genome shotgun (WGS) entry which is preliminary data.</text>
</comment>
<dbReference type="EMBL" id="CCBP010000087">
    <property type="protein sequence ID" value="CDO70601.1"/>
    <property type="molecule type" value="Genomic_DNA"/>
</dbReference>
<dbReference type="AlphaFoldDB" id="A0A060S8L7"/>
<evidence type="ECO:0000313" key="2">
    <source>
        <dbReference type="EMBL" id="CDO70601.1"/>
    </source>
</evidence>
<gene>
    <name evidence="2" type="ORF">BN946_scf184656.g16</name>
</gene>
<reference evidence="2" key="1">
    <citation type="submission" date="2014-01" db="EMBL/GenBank/DDBJ databases">
        <title>The genome of the white-rot fungus Pycnoporus cinnabarinus: a basidiomycete model with a versatile arsenal for lignocellulosic biomass breakdown.</title>
        <authorList>
            <person name="Levasseur A."/>
            <person name="Lomascolo A."/>
            <person name="Ruiz-Duenas F.J."/>
            <person name="Uzan E."/>
            <person name="Piumi F."/>
            <person name="Kues U."/>
            <person name="Ram A.F.J."/>
            <person name="Murat C."/>
            <person name="Haon M."/>
            <person name="Benoit I."/>
            <person name="Arfi Y."/>
            <person name="Chevret D."/>
            <person name="Drula E."/>
            <person name="Kwon M.J."/>
            <person name="Gouret P."/>
            <person name="Lesage-Meessen L."/>
            <person name="Lombard V."/>
            <person name="Mariette J."/>
            <person name="Noirot C."/>
            <person name="Park J."/>
            <person name="Patyshakuliyeva A."/>
            <person name="Wieneger R.A.B."/>
            <person name="Wosten H.A.B."/>
            <person name="Martin F."/>
            <person name="Coutinho P.M."/>
            <person name="de Vries R."/>
            <person name="Martinez A.T."/>
            <person name="Klopp C."/>
            <person name="Pontarotti P."/>
            <person name="Henrissat B."/>
            <person name="Record E."/>
        </authorList>
    </citation>
    <scope>NUCLEOTIDE SEQUENCE [LARGE SCALE GENOMIC DNA]</scope>
    <source>
        <strain evidence="2">BRFM137</strain>
    </source>
</reference>
<evidence type="ECO:0000256" key="1">
    <source>
        <dbReference type="SAM" id="MobiDB-lite"/>
    </source>
</evidence>
<dbReference type="OMA" id="RDGLYCQ"/>
<dbReference type="Proteomes" id="UP000029665">
    <property type="component" value="Unassembled WGS sequence"/>
</dbReference>
<sequence length="246" mass="27580">MESYLTPPPSSPADVHNVDSPSPRSGRVLCRQYYTELAHDLHPDLPPQSSFDILVLATNKLEKQSAARKRAWIDQQWQQMIAVCGSVEAAQAGVDKFLDSMIEPTGRQPGINDPDVLYFPIPGSNLALRLWPGSLSAAEYCLSFVEANTQKPINVPEEYELWAIPDPKRPWLQPVCMALTSLEKAFGIKSEDILPGEEKFVLRDGMHCQLCRGDKKIMRFVVPERQQANAPDEEDIPLVTPQRFLA</sequence>
<dbReference type="HOGENOM" id="CLU_079440_0_0_1"/>
<organism evidence="2 3">
    <name type="scientific">Pycnoporus cinnabarinus</name>
    <name type="common">Cinnabar-red polypore</name>
    <name type="synonym">Trametes cinnabarina</name>
    <dbReference type="NCBI Taxonomy" id="5643"/>
    <lineage>
        <taxon>Eukaryota</taxon>
        <taxon>Fungi</taxon>
        <taxon>Dikarya</taxon>
        <taxon>Basidiomycota</taxon>
        <taxon>Agaricomycotina</taxon>
        <taxon>Agaricomycetes</taxon>
        <taxon>Polyporales</taxon>
        <taxon>Polyporaceae</taxon>
        <taxon>Trametes</taxon>
    </lineage>
</organism>
<proteinExistence type="predicted"/>
<dbReference type="OrthoDB" id="2628807at2759"/>